<dbReference type="EMBL" id="JAKOGI010000625">
    <property type="protein sequence ID" value="KAJ8432209.1"/>
    <property type="molecule type" value="Genomic_DNA"/>
</dbReference>
<dbReference type="OrthoDB" id="913267at2759"/>
<name>A0A9Q1Q8C8_9CARY</name>
<comment type="caution">
    <text evidence="1">The sequence shown here is derived from an EMBL/GenBank/DDBJ whole genome shotgun (WGS) entry which is preliminary data.</text>
</comment>
<accession>A0A9Q1Q8C8</accession>
<organism evidence="1 2">
    <name type="scientific">Carnegiea gigantea</name>
    <dbReference type="NCBI Taxonomy" id="171969"/>
    <lineage>
        <taxon>Eukaryota</taxon>
        <taxon>Viridiplantae</taxon>
        <taxon>Streptophyta</taxon>
        <taxon>Embryophyta</taxon>
        <taxon>Tracheophyta</taxon>
        <taxon>Spermatophyta</taxon>
        <taxon>Magnoliopsida</taxon>
        <taxon>eudicotyledons</taxon>
        <taxon>Gunneridae</taxon>
        <taxon>Pentapetalae</taxon>
        <taxon>Caryophyllales</taxon>
        <taxon>Cactineae</taxon>
        <taxon>Cactaceae</taxon>
        <taxon>Cactoideae</taxon>
        <taxon>Echinocereeae</taxon>
        <taxon>Carnegiea</taxon>
    </lineage>
</organism>
<reference evidence="1" key="1">
    <citation type="submission" date="2022-04" db="EMBL/GenBank/DDBJ databases">
        <title>Carnegiea gigantea Genome sequencing and assembly v2.</title>
        <authorList>
            <person name="Copetti D."/>
            <person name="Sanderson M.J."/>
            <person name="Burquez A."/>
            <person name="Wojciechowski M.F."/>
        </authorList>
    </citation>
    <scope>NUCLEOTIDE SEQUENCE</scope>
    <source>
        <strain evidence="1">SGP5-SGP5p</strain>
        <tissue evidence="1">Aerial part</tissue>
    </source>
</reference>
<proteinExistence type="predicted"/>
<protein>
    <submittedName>
        <fullName evidence="1">Uncharacterized protein</fullName>
    </submittedName>
</protein>
<evidence type="ECO:0000313" key="1">
    <source>
        <dbReference type="EMBL" id="KAJ8432209.1"/>
    </source>
</evidence>
<sequence>MDKTTSARHYLHMQPSESGIDGEETKLPIYNSITCLCKFDGVRGHPSLPWWSKKNLNTRETFLLSGHIKSPVTNHRLGYHCMGIFLTSRFIGSGLEISSFVAKINSQPFICLMRCMRHSSFMISAQTSSEQKPDSSSRNIVLYHRRRSPWVVLDELGVAKGQPTETLLIAFLSCLLCTFILPVRGASCICLGTFSVASFMTSGVGYCIPSAILVSIYNGLNEISHSSHPGRGGAKNFDTYELAGDLVQAHLAALVKPSHSSSQRLENSLVLGGAFIVIHPSSTDSRRLFWMTSSYQELTLFILSIFDVLADLDLDNLPDRKQCFIITTCLHAIEQGLKQLGSKPKLKIVHSGKPLEPFVIAIEDGSSRVKIPGIDVAIPATPIPAIPIQSIAPLPQDELPIRICKPSTEKVIELPPRSAENIIDILSAEPKPTKCMIEIGWLKGVCSPNDDEVKSIRRANAPLLAHCPHPPLKAPRGGISILNANAVTKEVDKNVAQAIFIVFMPPSFNEVSTSLLWSLESKVEDLIKQAYGFKHLQQSYSGRPSVEEQDHCRLEVQGKLDAASRRLNTEGAHYKAKVAELKQLESSEYLLQETEREVIDLQGHIDVLNAIEVMDTATKASLEKTKAYIKEPFEDLKNF</sequence>
<keyword evidence="2" id="KW-1185">Reference proteome</keyword>
<dbReference type="Proteomes" id="UP001153076">
    <property type="component" value="Unassembled WGS sequence"/>
</dbReference>
<evidence type="ECO:0000313" key="2">
    <source>
        <dbReference type="Proteomes" id="UP001153076"/>
    </source>
</evidence>
<gene>
    <name evidence="1" type="ORF">Cgig2_020739</name>
</gene>
<dbReference type="AlphaFoldDB" id="A0A9Q1Q8C8"/>